<dbReference type="Proteomes" id="UP000095284">
    <property type="component" value="Unplaced"/>
</dbReference>
<feature type="transmembrane region" description="Helical" evidence="1">
    <location>
        <begin position="187"/>
        <end position="205"/>
    </location>
</feature>
<dbReference type="WBParaSite" id="BXY_0081900.1">
    <property type="protein sequence ID" value="BXY_0081900.1"/>
    <property type="gene ID" value="BXY_0081900"/>
</dbReference>
<organism evidence="2 3">
    <name type="scientific">Bursaphelenchus xylophilus</name>
    <name type="common">Pinewood nematode worm</name>
    <name type="synonym">Aphelenchoides xylophilus</name>
    <dbReference type="NCBI Taxonomy" id="6326"/>
    <lineage>
        <taxon>Eukaryota</taxon>
        <taxon>Metazoa</taxon>
        <taxon>Ecdysozoa</taxon>
        <taxon>Nematoda</taxon>
        <taxon>Chromadorea</taxon>
        <taxon>Rhabditida</taxon>
        <taxon>Tylenchina</taxon>
        <taxon>Tylenchomorpha</taxon>
        <taxon>Aphelenchoidea</taxon>
        <taxon>Aphelenchoididae</taxon>
        <taxon>Bursaphelenchus</taxon>
    </lineage>
</organism>
<proteinExistence type="predicted"/>
<accession>A0A1I7RJD7</accession>
<feature type="transmembrane region" description="Helical" evidence="1">
    <location>
        <begin position="225"/>
        <end position="246"/>
    </location>
</feature>
<dbReference type="AlphaFoldDB" id="A0A1I7RJD7"/>
<reference evidence="3" key="1">
    <citation type="submission" date="2016-11" db="UniProtKB">
        <authorList>
            <consortium name="WormBaseParasite"/>
        </authorList>
    </citation>
    <scope>IDENTIFICATION</scope>
</reference>
<sequence length="443" mass="50012">MQIGEGGQGEKRFLAITLPVSCGKKLIFCANLTLYSKNKGQFFDPNSALQHQKQSVNLSISLAVPKPNGIVAVGVGIEGGRGPELEGHEPYKEGGKSRQNIIVFPNCIEKLAEMRPAAKNCHTTTGKWLHMCKCLRLKHKCQCSFYLVCAALSSFALMMATIIIFVIETKRGTIQEMYIVSTMHTGLTLTFHMTSFILTVLVLAFHVDKILKKSYGFQSLEKNQLCILTCGLIALLLFIGAIVATIMNMTYVLVIGSYLVLDSVAFMLLCITYYKQREKMEKFVEFTLTMNRAEGLVLTEQHALDLCRLQAGEAEFKAMVQTGRYRQQLETIRIAEYYHLQKWCAELERLKQAEGPDLKLQRIDHLIKEMEERANVFGLNALEAIRWRELASFPKLLLPDDREGSEYTDSLRDEANSSRPFLSKSVYSDLTIHNGFCNHSLQP</sequence>
<keyword evidence="1" id="KW-0812">Transmembrane</keyword>
<evidence type="ECO:0000313" key="3">
    <source>
        <dbReference type="WBParaSite" id="BXY_0081900.1"/>
    </source>
</evidence>
<evidence type="ECO:0000313" key="2">
    <source>
        <dbReference type="Proteomes" id="UP000095284"/>
    </source>
</evidence>
<feature type="transmembrane region" description="Helical" evidence="1">
    <location>
        <begin position="145"/>
        <end position="167"/>
    </location>
</feature>
<name>A0A1I7RJD7_BURXY</name>
<evidence type="ECO:0000256" key="1">
    <source>
        <dbReference type="SAM" id="Phobius"/>
    </source>
</evidence>
<feature type="transmembrane region" description="Helical" evidence="1">
    <location>
        <begin position="252"/>
        <end position="274"/>
    </location>
</feature>
<protein>
    <submittedName>
        <fullName evidence="3">MARVEL domain-containing protein</fullName>
    </submittedName>
</protein>
<keyword evidence="1" id="KW-0472">Membrane</keyword>
<keyword evidence="1" id="KW-1133">Transmembrane helix</keyword>